<dbReference type="PROSITE" id="PS01149">
    <property type="entry name" value="PSI_RSU"/>
    <property type="match status" value="1"/>
</dbReference>
<keyword evidence="2 4" id="KW-0413">Isomerase</keyword>
<evidence type="ECO:0000256" key="1">
    <source>
        <dbReference type="ARBA" id="ARBA00008348"/>
    </source>
</evidence>
<dbReference type="SMART" id="SM00363">
    <property type="entry name" value="S4"/>
    <property type="match status" value="1"/>
</dbReference>
<comment type="similarity">
    <text evidence="1 4">Belongs to the pseudouridine synthase RsuA family.</text>
</comment>
<dbReference type="Gene3D" id="3.30.70.580">
    <property type="entry name" value="Pseudouridine synthase I, catalytic domain, N-terminal subdomain"/>
    <property type="match status" value="1"/>
</dbReference>
<evidence type="ECO:0000313" key="6">
    <source>
        <dbReference type="EMBL" id="CAE07464.1"/>
    </source>
</evidence>
<evidence type="ECO:0000256" key="3">
    <source>
        <dbReference type="PROSITE-ProRule" id="PRU00182"/>
    </source>
</evidence>
<dbReference type="PANTHER" id="PTHR47683">
    <property type="entry name" value="PSEUDOURIDINE SYNTHASE FAMILY PROTEIN-RELATED"/>
    <property type="match status" value="1"/>
</dbReference>
<dbReference type="EMBL" id="BX569691">
    <property type="protein sequence ID" value="CAE07464.1"/>
    <property type="molecule type" value="Genomic_DNA"/>
</dbReference>
<dbReference type="EC" id="5.4.99.-" evidence="4"/>
<dbReference type="GO" id="GO:0120159">
    <property type="term" value="F:rRNA pseudouridine synthase activity"/>
    <property type="evidence" value="ECO:0007669"/>
    <property type="project" value="UniProtKB-ARBA"/>
</dbReference>
<dbReference type="InterPro" id="IPR020094">
    <property type="entry name" value="TruA/RsuA/RluB/E/F_N"/>
</dbReference>
<dbReference type="GO" id="GO:0016829">
    <property type="term" value="F:lyase activity"/>
    <property type="evidence" value="ECO:0007669"/>
    <property type="project" value="UniProtKB-KW"/>
</dbReference>
<dbReference type="SUPFAM" id="SSF55174">
    <property type="entry name" value="Alpha-L RNA-binding motif"/>
    <property type="match status" value="1"/>
</dbReference>
<dbReference type="InterPro" id="IPR018496">
    <property type="entry name" value="PsdUridine_synth_RsuA/RluB_CS"/>
</dbReference>
<keyword evidence="6" id="KW-0456">Lyase</keyword>
<dbReference type="InterPro" id="IPR020103">
    <property type="entry name" value="PsdUridine_synth_cat_dom_sf"/>
</dbReference>
<dbReference type="InterPro" id="IPR000748">
    <property type="entry name" value="PsdUridine_synth_RsuA/RluB/E/F"/>
</dbReference>
<dbReference type="RefSeq" id="WP_011127814.1">
    <property type="nucleotide sequence ID" value="NC_005070.1"/>
</dbReference>
<dbReference type="InterPro" id="IPR036986">
    <property type="entry name" value="S4_RNA-bd_sf"/>
</dbReference>
<dbReference type="NCBIfam" id="TIGR00093">
    <property type="entry name" value="pseudouridine synthase"/>
    <property type="match status" value="1"/>
</dbReference>
<feature type="domain" description="RNA-binding S4" evidence="5">
    <location>
        <begin position="4"/>
        <end position="61"/>
    </location>
</feature>
<evidence type="ECO:0000256" key="2">
    <source>
        <dbReference type="ARBA" id="ARBA00023235"/>
    </source>
</evidence>
<dbReference type="SUPFAM" id="SSF55120">
    <property type="entry name" value="Pseudouridine synthase"/>
    <property type="match status" value="1"/>
</dbReference>
<dbReference type="GO" id="GO:0003723">
    <property type="term" value="F:RNA binding"/>
    <property type="evidence" value="ECO:0007669"/>
    <property type="project" value="UniProtKB-KW"/>
</dbReference>
<dbReference type="Gene3D" id="3.30.70.1560">
    <property type="entry name" value="Alpha-L RNA-binding motif"/>
    <property type="match status" value="1"/>
</dbReference>
<dbReference type="HOGENOM" id="CLU_024979_1_2_3"/>
<gene>
    <name evidence="6" type="primary">rsuA</name>
    <name evidence="6" type="ordered locus">SYNW0949</name>
</gene>
<dbReference type="eggNOG" id="COG1187">
    <property type="taxonomic scope" value="Bacteria"/>
</dbReference>
<dbReference type="PROSITE" id="PS50889">
    <property type="entry name" value="S4"/>
    <property type="match status" value="1"/>
</dbReference>
<accession>Q7U7N2</accession>
<keyword evidence="3" id="KW-0694">RNA-binding</keyword>
<sequence length="250" mass="28041">MTRQRLQKLIAAAGLCSRRTAEDWIDAGRVKVDGRISSLGDQADPESQLIHVDGRPLSFRGEPTVLLINKPAGVISTCRDPRGRSTVLDLLPQQLRQGLHPVGRLDADSRGALLLTDYGDLTLRLTHPRYDHAKTYRVWVEGTPLDTSLQRWRQGVTLDGTRTRSAEVRVLQRRSDRTLLEVVLLEGRNRQIRRVAELLGHPVVDLQRVAIAGLRLGALPEGRWRRLSRGEWTPMLDRGEPRASQHGSCA</sequence>
<dbReference type="GO" id="GO:0000455">
    <property type="term" value="P:enzyme-directed rRNA pseudouridine synthesis"/>
    <property type="evidence" value="ECO:0007669"/>
    <property type="project" value="UniProtKB-ARBA"/>
</dbReference>
<dbReference type="CDD" id="cd00165">
    <property type="entry name" value="S4"/>
    <property type="match status" value="1"/>
</dbReference>
<dbReference type="InterPro" id="IPR006145">
    <property type="entry name" value="PsdUridine_synth_RsuA/RluA"/>
</dbReference>
<dbReference type="InterPro" id="IPR002942">
    <property type="entry name" value="S4_RNA-bd"/>
</dbReference>
<dbReference type="Pfam" id="PF00849">
    <property type="entry name" value="PseudoU_synth_2"/>
    <property type="match status" value="1"/>
</dbReference>
<dbReference type="Pfam" id="PF01479">
    <property type="entry name" value="S4"/>
    <property type="match status" value="1"/>
</dbReference>
<organism evidence="6 7">
    <name type="scientific">Parasynechococcus marenigrum (strain WH8102)</name>
    <dbReference type="NCBI Taxonomy" id="84588"/>
    <lineage>
        <taxon>Bacteria</taxon>
        <taxon>Bacillati</taxon>
        <taxon>Cyanobacteriota</taxon>
        <taxon>Cyanophyceae</taxon>
        <taxon>Synechococcales</taxon>
        <taxon>Prochlorococcaceae</taxon>
        <taxon>Parasynechococcus</taxon>
        <taxon>Parasynechococcus marenigrum</taxon>
    </lineage>
</organism>
<reference evidence="6 7" key="1">
    <citation type="journal article" date="2003" name="Nature">
        <title>The genome of a motile marine Synechococcus.</title>
        <authorList>
            <person name="Palenik B."/>
            <person name="Brahamsha B."/>
            <person name="Larimer F."/>
            <person name="Land M."/>
            <person name="Hauser L."/>
            <person name="Chain P."/>
            <person name="Lamerdin J."/>
            <person name="Regala W."/>
            <person name="Allen E.A."/>
            <person name="McCarren J."/>
            <person name="Paulsen I."/>
            <person name="Dufresne A."/>
            <person name="Partensky F."/>
            <person name="Webb E."/>
            <person name="Waterbury J."/>
        </authorList>
    </citation>
    <scope>NUCLEOTIDE SEQUENCE [LARGE SCALE GENOMIC DNA]</scope>
    <source>
        <strain evidence="6 7">WH8102</strain>
    </source>
</reference>
<dbReference type="InterPro" id="IPR050343">
    <property type="entry name" value="RsuA_PseudoU_synthase"/>
</dbReference>
<dbReference type="Gene3D" id="3.10.290.10">
    <property type="entry name" value="RNA-binding S4 domain"/>
    <property type="match status" value="1"/>
</dbReference>
<dbReference type="Proteomes" id="UP000001422">
    <property type="component" value="Chromosome"/>
</dbReference>
<evidence type="ECO:0000256" key="4">
    <source>
        <dbReference type="RuleBase" id="RU003887"/>
    </source>
</evidence>
<dbReference type="InterPro" id="IPR042092">
    <property type="entry name" value="PsdUridine_s_RsuA/RluB/E/F_cat"/>
</dbReference>
<proteinExistence type="inferred from homology"/>
<dbReference type="KEGG" id="syw:SYNW0949"/>
<evidence type="ECO:0000313" key="7">
    <source>
        <dbReference type="Proteomes" id="UP000001422"/>
    </source>
</evidence>
<evidence type="ECO:0000259" key="5">
    <source>
        <dbReference type="SMART" id="SM00363"/>
    </source>
</evidence>
<protein>
    <recommendedName>
        <fullName evidence="4">Pseudouridine synthase</fullName>
        <ecNumber evidence="4">5.4.99.-</ecNumber>
    </recommendedName>
</protein>
<dbReference type="CDD" id="cd02870">
    <property type="entry name" value="PseudoU_synth_RsuA_like"/>
    <property type="match status" value="1"/>
</dbReference>
<dbReference type="STRING" id="84588.SYNW0949"/>
<dbReference type="FunFam" id="3.10.290.10:FF:000003">
    <property type="entry name" value="Pseudouridine synthase"/>
    <property type="match status" value="1"/>
</dbReference>
<keyword evidence="7" id="KW-1185">Reference proteome</keyword>
<dbReference type="PANTHER" id="PTHR47683:SF2">
    <property type="entry name" value="RNA-BINDING S4 DOMAIN-CONTAINING PROTEIN"/>
    <property type="match status" value="1"/>
</dbReference>
<dbReference type="AlphaFoldDB" id="Q7U7N2"/>
<name>Q7U7N2_PARMW</name>